<dbReference type="Pfam" id="PF02464">
    <property type="entry name" value="CinA"/>
    <property type="match status" value="1"/>
</dbReference>
<organism evidence="2 3">
    <name type="scientific">Succinivibrio faecicola</name>
    <dbReference type="NCBI Taxonomy" id="2820300"/>
    <lineage>
        <taxon>Bacteria</taxon>
        <taxon>Pseudomonadati</taxon>
        <taxon>Pseudomonadota</taxon>
        <taxon>Gammaproteobacteria</taxon>
        <taxon>Aeromonadales</taxon>
        <taxon>Succinivibrionaceae</taxon>
        <taxon>Succinivibrio</taxon>
    </lineage>
</organism>
<dbReference type="NCBIfam" id="TIGR00199">
    <property type="entry name" value="PncC_domain"/>
    <property type="match status" value="1"/>
</dbReference>
<dbReference type="RefSeq" id="WP_219937546.1">
    <property type="nucleotide sequence ID" value="NZ_JAGFNY010000014.1"/>
</dbReference>
<evidence type="ECO:0000313" key="3">
    <source>
        <dbReference type="Proteomes" id="UP000731465"/>
    </source>
</evidence>
<proteinExistence type="predicted"/>
<name>A0ABS7DG96_9GAMM</name>
<keyword evidence="3" id="KW-1185">Reference proteome</keyword>
<comment type="caution">
    <text evidence="2">The sequence shown here is derived from an EMBL/GenBank/DDBJ whole genome shotgun (WGS) entry which is preliminary data.</text>
</comment>
<evidence type="ECO:0000259" key="1">
    <source>
        <dbReference type="Pfam" id="PF02464"/>
    </source>
</evidence>
<reference evidence="2 3" key="1">
    <citation type="submission" date="2021-03" db="EMBL/GenBank/DDBJ databases">
        <title>Succinivibrio sp. nov. isolated from feces of cow.</title>
        <authorList>
            <person name="Choi J.-Y."/>
        </authorList>
    </citation>
    <scope>NUCLEOTIDE SEQUENCE [LARGE SCALE GENOMIC DNA]</scope>
    <source>
        <strain evidence="2 3">AGMB01872</strain>
    </source>
</reference>
<dbReference type="InterPro" id="IPR008136">
    <property type="entry name" value="CinA_C"/>
</dbReference>
<dbReference type="Proteomes" id="UP000731465">
    <property type="component" value="Unassembled WGS sequence"/>
</dbReference>
<evidence type="ECO:0000313" key="2">
    <source>
        <dbReference type="EMBL" id="MBW7570324.1"/>
    </source>
</evidence>
<gene>
    <name evidence="2" type="ORF">J5V48_05385</name>
</gene>
<sequence>MNYKSMITQKAQELFELYPIYKEVYVTAESLTAGLIGASIVEIPGSSAYFDRGFITYSNEAKMECLGVSEDTLKSYGAVSEQTVVQMATGALLKSSLGTMSVAVSGIAGPDGATKTKRVGTVWMAVKQKDKAAYTKCFIFDGNREEVREQTVYQALCALVNLTKGLAPF</sequence>
<dbReference type="EMBL" id="JAGFNY010000014">
    <property type="protein sequence ID" value="MBW7570324.1"/>
    <property type="molecule type" value="Genomic_DNA"/>
</dbReference>
<protein>
    <submittedName>
        <fullName evidence="2">CinA family protein</fullName>
    </submittedName>
</protein>
<dbReference type="Gene3D" id="3.90.950.20">
    <property type="entry name" value="CinA-like"/>
    <property type="match status" value="1"/>
</dbReference>
<dbReference type="SUPFAM" id="SSF142433">
    <property type="entry name" value="CinA-like"/>
    <property type="match status" value="1"/>
</dbReference>
<feature type="domain" description="CinA C-terminal" evidence="1">
    <location>
        <begin position="21"/>
        <end position="161"/>
    </location>
</feature>
<accession>A0ABS7DG96</accession>
<dbReference type="InterPro" id="IPR036653">
    <property type="entry name" value="CinA-like_C"/>
</dbReference>